<sequence>MKEANSFQTQRKPSEQHTPFSYLESDLPSLFLRRRKTNRSYDSTSISPISPSGGAQDRKRSGGYSNKSNIDGNTSSLASSSVSQTSKHRLNVSDWNEKVVRESRSTNESQKSYAADPPRPPKHGFEWVWFPQGYWAEREILEHTPKNRKSPHWWFSRSSGSRKDSTGSSGSKSKAPSTKTPTTTISAPIKLGGSRSKSQDSSLLQGPNNVEGQAISFDFRSGSKRLVRGLQLMLPIFPRRTSPSGERKGLNDKTRKGLEVYFPTKKKNVHLDDGVVASSTPIPSQTTTLLEEAFSYFDRAREPNNRHQRGIEHPLTPSSPEARSRHGLGLAPWHRRTSQEYLVSASSSVHKLLMGKTPLATPVSEPKYTGPDVEISSPGQPSFLPSEASRLVTPPDFEETTPVPELGEFHFHLSSPEEEQRQTSQRSRSGAPTHIEEGIASPEGCGGTAISATKMARSTSSPQFELNYPEHLPNSPLCPRNPMHESGGLGICVYHGRRRETISTADGVIGDAQE</sequence>
<feature type="compositionally biased region" description="Low complexity" evidence="1">
    <location>
        <begin position="75"/>
        <end position="85"/>
    </location>
</feature>
<feature type="region of interest" description="Disordered" evidence="1">
    <location>
        <begin position="146"/>
        <end position="209"/>
    </location>
</feature>
<keyword evidence="3" id="KW-1185">Reference proteome</keyword>
<evidence type="ECO:0000313" key="3">
    <source>
        <dbReference type="Proteomes" id="UP000241818"/>
    </source>
</evidence>
<feature type="compositionally biased region" description="Polar residues" evidence="1">
    <location>
        <begin position="1"/>
        <end position="19"/>
    </location>
</feature>
<feature type="compositionally biased region" description="Basic and acidic residues" evidence="1">
    <location>
        <begin position="95"/>
        <end position="105"/>
    </location>
</feature>
<dbReference type="EMBL" id="KZ679007">
    <property type="protein sequence ID" value="PSS25636.1"/>
    <property type="molecule type" value="Genomic_DNA"/>
</dbReference>
<feature type="region of interest" description="Disordered" evidence="1">
    <location>
        <begin position="415"/>
        <end position="449"/>
    </location>
</feature>
<feature type="compositionally biased region" description="Low complexity" evidence="1">
    <location>
        <begin position="166"/>
        <end position="190"/>
    </location>
</feature>
<dbReference type="GeneID" id="36571528"/>
<feature type="compositionally biased region" description="Low complexity" evidence="1">
    <location>
        <begin position="45"/>
        <end position="54"/>
    </location>
</feature>
<feature type="compositionally biased region" description="Polar residues" evidence="1">
    <location>
        <begin position="195"/>
        <end position="209"/>
    </location>
</feature>
<dbReference type="AlphaFoldDB" id="A0A2T3BBE4"/>
<dbReference type="RefSeq" id="XP_024724235.1">
    <property type="nucleotide sequence ID" value="XM_024863447.1"/>
</dbReference>
<evidence type="ECO:0000256" key="1">
    <source>
        <dbReference type="SAM" id="MobiDB-lite"/>
    </source>
</evidence>
<feature type="region of interest" description="Disordered" evidence="1">
    <location>
        <begin position="359"/>
        <end position="403"/>
    </location>
</feature>
<dbReference type="STRING" id="857342.A0A2T3BBE4"/>
<gene>
    <name evidence="2" type="ORF">M430DRAFT_16345</name>
</gene>
<feature type="region of interest" description="Disordered" evidence="1">
    <location>
        <begin position="1"/>
        <end position="122"/>
    </location>
</feature>
<accession>A0A2T3BBE4</accession>
<dbReference type="Proteomes" id="UP000241818">
    <property type="component" value="Unassembled WGS sequence"/>
</dbReference>
<dbReference type="OrthoDB" id="2186602at2759"/>
<name>A0A2T3BBE4_AMORE</name>
<feature type="compositionally biased region" description="Polar residues" evidence="1">
    <location>
        <begin position="63"/>
        <end position="74"/>
    </location>
</feature>
<feature type="region of interest" description="Disordered" evidence="1">
    <location>
        <begin position="301"/>
        <end position="326"/>
    </location>
</feature>
<feature type="compositionally biased region" description="Basic and acidic residues" evidence="1">
    <location>
        <begin position="301"/>
        <end position="312"/>
    </location>
</feature>
<evidence type="ECO:0000313" key="2">
    <source>
        <dbReference type="EMBL" id="PSS25636.1"/>
    </source>
</evidence>
<organism evidence="2 3">
    <name type="scientific">Amorphotheca resinae ATCC 22711</name>
    <dbReference type="NCBI Taxonomy" id="857342"/>
    <lineage>
        <taxon>Eukaryota</taxon>
        <taxon>Fungi</taxon>
        <taxon>Dikarya</taxon>
        <taxon>Ascomycota</taxon>
        <taxon>Pezizomycotina</taxon>
        <taxon>Leotiomycetes</taxon>
        <taxon>Helotiales</taxon>
        <taxon>Amorphothecaceae</taxon>
        <taxon>Amorphotheca</taxon>
    </lineage>
</organism>
<reference evidence="2 3" key="1">
    <citation type="journal article" date="2018" name="New Phytol.">
        <title>Comparative genomics and transcriptomics depict ericoid mycorrhizal fungi as versatile saprotrophs and plant mutualists.</title>
        <authorList>
            <person name="Martino E."/>
            <person name="Morin E."/>
            <person name="Grelet G.A."/>
            <person name="Kuo A."/>
            <person name="Kohler A."/>
            <person name="Daghino S."/>
            <person name="Barry K.W."/>
            <person name="Cichocki N."/>
            <person name="Clum A."/>
            <person name="Dockter R.B."/>
            <person name="Hainaut M."/>
            <person name="Kuo R.C."/>
            <person name="LaButti K."/>
            <person name="Lindahl B.D."/>
            <person name="Lindquist E.A."/>
            <person name="Lipzen A."/>
            <person name="Khouja H.R."/>
            <person name="Magnuson J."/>
            <person name="Murat C."/>
            <person name="Ohm R.A."/>
            <person name="Singer S.W."/>
            <person name="Spatafora J.W."/>
            <person name="Wang M."/>
            <person name="Veneault-Fourrey C."/>
            <person name="Henrissat B."/>
            <person name="Grigoriev I.V."/>
            <person name="Martin F.M."/>
            <person name="Perotto S."/>
        </authorList>
    </citation>
    <scope>NUCLEOTIDE SEQUENCE [LARGE SCALE GENOMIC DNA]</scope>
    <source>
        <strain evidence="2 3">ATCC 22711</strain>
    </source>
</reference>
<protein>
    <submittedName>
        <fullName evidence="2">Uncharacterized protein</fullName>
    </submittedName>
</protein>
<dbReference type="InParanoid" id="A0A2T3BBE4"/>
<proteinExistence type="predicted"/>